<keyword evidence="8" id="KW-1185">Reference proteome</keyword>
<dbReference type="GO" id="GO:0050909">
    <property type="term" value="P:sensory perception of taste"/>
    <property type="evidence" value="ECO:0007669"/>
    <property type="project" value="InterPro"/>
</dbReference>
<dbReference type="InterPro" id="IPR013604">
    <property type="entry name" value="7TM_chemorcpt"/>
</dbReference>
<protein>
    <recommendedName>
        <fullName evidence="9">Gustatory receptor</fullName>
    </recommendedName>
</protein>
<evidence type="ECO:0000313" key="7">
    <source>
        <dbReference type="EMBL" id="CAG9791600.1"/>
    </source>
</evidence>
<sequence>MEYIFTTLEVSKSLRGLNKLIEELAHLLNMNCSPDNKIKSHYEIKMPNKFLNSMIDSMTTVDTGFTITLPSKTMSDIRRLASMYPEVCEVAKEMDSCHDVGVLLLLLSFLLHLVITPYYLIVKITSSRCLDIAAGVQVLWCGLHLACTFVAAEPSYRTQLEVKRINSLIARMILQSNNGLVLKELKKFSTCLLLNEISHFGFFTGLMNTKAIKDPKNKVLGTSIRKK</sequence>
<evidence type="ECO:0000256" key="6">
    <source>
        <dbReference type="SAM" id="Phobius"/>
    </source>
</evidence>
<dbReference type="OrthoDB" id="6478931at2759"/>
<evidence type="ECO:0000256" key="5">
    <source>
        <dbReference type="ARBA" id="ARBA00023136"/>
    </source>
</evidence>
<keyword evidence="4 6" id="KW-1133">Transmembrane helix</keyword>
<dbReference type="EMBL" id="OU893334">
    <property type="protein sequence ID" value="CAG9791600.1"/>
    <property type="molecule type" value="Genomic_DNA"/>
</dbReference>
<feature type="transmembrane region" description="Helical" evidence="6">
    <location>
        <begin position="132"/>
        <end position="152"/>
    </location>
</feature>
<evidence type="ECO:0000256" key="4">
    <source>
        <dbReference type="ARBA" id="ARBA00022989"/>
    </source>
</evidence>
<dbReference type="GO" id="GO:0005886">
    <property type="term" value="C:plasma membrane"/>
    <property type="evidence" value="ECO:0007669"/>
    <property type="project" value="UniProtKB-SubCell"/>
</dbReference>
<evidence type="ECO:0000256" key="2">
    <source>
        <dbReference type="ARBA" id="ARBA00022475"/>
    </source>
</evidence>
<evidence type="ECO:0000256" key="1">
    <source>
        <dbReference type="ARBA" id="ARBA00004651"/>
    </source>
</evidence>
<comment type="subcellular location">
    <subcellularLocation>
        <location evidence="1">Cell membrane</location>
        <topology evidence="1">Multi-pass membrane protein</topology>
    </subcellularLocation>
</comment>
<evidence type="ECO:0008006" key="9">
    <source>
        <dbReference type="Google" id="ProtNLM"/>
    </source>
</evidence>
<keyword evidence="2" id="KW-1003">Cell membrane</keyword>
<dbReference type="AlphaFoldDB" id="A0A9N9R8N4"/>
<feature type="transmembrane region" description="Helical" evidence="6">
    <location>
        <begin position="100"/>
        <end position="120"/>
    </location>
</feature>
<evidence type="ECO:0000256" key="3">
    <source>
        <dbReference type="ARBA" id="ARBA00022692"/>
    </source>
</evidence>
<organism evidence="7 8">
    <name type="scientific">Diatraea saccharalis</name>
    <name type="common">sugarcane borer</name>
    <dbReference type="NCBI Taxonomy" id="40085"/>
    <lineage>
        <taxon>Eukaryota</taxon>
        <taxon>Metazoa</taxon>
        <taxon>Ecdysozoa</taxon>
        <taxon>Arthropoda</taxon>
        <taxon>Hexapoda</taxon>
        <taxon>Insecta</taxon>
        <taxon>Pterygota</taxon>
        <taxon>Neoptera</taxon>
        <taxon>Endopterygota</taxon>
        <taxon>Lepidoptera</taxon>
        <taxon>Glossata</taxon>
        <taxon>Ditrysia</taxon>
        <taxon>Pyraloidea</taxon>
        <taxon>Crambidae</taxon>
        <taxon>Crambinae</taxon>
        <taxon>Diatraea</taxon>
    </lineage>
</organism>
<proteinExistence type="predicted"/>
<gene>
    <name evidence="7" type="ORF">DIATSA_LOCUS9205</name>
</gene>
<dbReference type="Pfam" id="PF08395">
    <property type="entry name" value="7tm_7"/>
    <property type="match status" value="1"/>
</dbReference>
<evidence type="ECO:0000313" key="8">
    <source>
        <dbReference type="Proteomes" id="UP001153714"/>
    </source>
</evidence>
<keyword evidence="3 6" id="KW-0812">Transmembrane</keyword>
<reference evidence="7" key="1">
    <citation type="submission" date="2021-12" db="EMBL/GenBank/DDBJ databases">
        <authorList>
            <person name="King R."/>
        </authorList>
    </citation>
    <scope>NUCLEOTIDE SEQUENCE</scope>
</reference>
<keyword evidence="5 6" id="KW-0472">Membrane</keyword>
<dbReference type="Proteomes" id="UP001153714">
    <property type="component" value="Chromosome 3"/>
</dbReference>
<reference evidence="7" key="2">
    <citation type="submission" date="2022-10" db="EMBL/GenBank/DDBJ databases">
        <authorList>
            <consortium name="ENA_rothamsted_submissions"/>
            <consortium name="culmorum"/>
            <person name="King R."/>
        </authorList>
    </citation>
    <scope>NUCLEOTIDE SEQUENCE</scope>
</reference>
<name>A0A9N9R8N4_9NEOP</name>
<accession>A0A9N9R8N4</accession>